<dbReference type="FunFam" id="3.40.850.10:FF:000034">
    <property type="entry name" value="Kinesin family member 15"/>
    <property type="match status" value="1"/>
</dbReference>
<evidence type="ECO:0000259" key="17">
    <source>
        <dbReference type="PROSITE" id="PS50067"/>
    </source>
</evidence>
<evidence type="ECO:0000256" key="3">
    <source>
        <dbReference type="ARBA" id="ARBA00022701"/>
    </source>
</evidence>
<keyword evidence="7 14" id="KW-0505">Motor protein</keyword>
<dbReference type="PROSITE" id="PS50067">
    <property type="entry name" value="KINESIN_MOTOR_2"/>
    <property type="match status" value="1"/>
</dbReference>
<dbReference type="SMART" id="SM00129">
    <property type="entry name" value="KISc"/>
    <property type="match status" value="1"/>
</dbReference>
<dbReference type="PANTHER" id="PTHR37739:SF8">
    <property type="entry name" value="KINESIN-LIKE PROTEIN KIN-12D"/>
    <property type="match status" value="1"/>
</dbReference>
<evidence type="ECO:0000256" key="9">
    <source>
        <dbReference type="ARBA" id="ARBA00034488"/>
    </source>
</evidence>
<feature type="domain" description="Kinesin motor" evidence="17">
    <location>
        <begin position="26"/>
        <end position="296"/>
    </location>
</feature>
<evidence type="ECO:0000256" key="16">
    <source>
        <dbReference type="SAM" id="MobiDB-lite"/>
    </source>
</evidence>
<comment type="subunit">
    <text evidence="11">Interacts with MKI67 and TPX2.</text>
</comment>
<dbReference type="GO" id="GO:0003777">
    <property type="term" value="F:microtubule motor activity"/>
    <property type="evidence" value="ECO:0007669"/>
    <property type="project" value="InterPro"/>
</dbReference>
<name>A0A2K5JLW5_COLAP</name>
<evidence type="ECO:0000313" key="18">
    <source>
        <dbReference type="Ensembl" id="ENSCANP00000029845.1"/>
    </source>
</evidence>
<dbReference type="InterPro" id="IPR036961">
    <property type="entry name" value="Kinesin_motor_dom_sf"/>
</dbReference>
<dbReference type="GO" id="GO:0005819">
    <property type="term" value="C:spindle"/>
    <property type="evidence" value="ECO:0007669"/>
    <property type="project" value="UniProtKB-SubCell"/>
</dbReference>
<comment type="similarity">
    <text evidence="9">Belongs to the TRAFAC class myosin-kinesin ATPase superfamily. Kinesin family. KIN-12 subfamily.</text>
</comment>
<dbReference type="Pfam" id="PF15908">
    <property type="entry name" value="HMMR_C"/>
    <property type="match status" value="1"/>
</dbReference>
<dbReference type="GO" id="GO:0005829">
    <property type="term" value="C:cytosol"/>
    <property type="evidence" value="ECO:0007669"/>
    <property type="project" value="UniProtKB-ARBA"/>
</dbReference>
<dbReference type="GO" id="GO:0005524">
    <property type="term" value="F:ATP binding"/>
    <property type="evidence" value="ECO:0007669"/>
    <property type="project" value="UniProtKB-UniRule"/>
</dbReference>
<keyword evidence="4 14" id="KW-0547">Nucleotide-binding</keyword>
<dbReference type="AlphaFoldDB" id="A0A2K5JLW5"/>
<organism evidence="18 19">
    <name type="scientific">Colobus angolensis palliatus</name>
    <name type="common">Peters' Angolan colobus</name>
    <dbReference type="NCBI Taxonomy" id="336983"/>
    <lineage>
        <taxon>Eukaryota</taxon>
        <taxon>Metazoa</taxon>
        <taxon>Chordata</taxon>
        <taxon>Craniata</taxon>
        <taxon>Vertebrata</taxon>
        <taxon>Euteleostomi</taxon>
        <taxon>Mammalia</taxon>
        <taxon>Eutheria</taxon>
        <taxon>Euarchontoglires</taxon>
        <taxon>Primates</taxon>
        <taxon>Haplorrhini</taxon>
        <taxon>Catarrhini</taxon>
        <taxon>Cercopithecidae</taxon>
        <taxon>Colobinae</taxon>
        <taxon>Colobus</taxon>
    </lineage>
</organism>
<dbReference type="InterPro" id="IPR027417">
    <property type="entry name" value="P-loop_NTPase"/>
</dbReference>
<feature type="coiled-coil region" evidence="15">
    <location>
        <begin position="961"/>
        <end position="1041"/>
    </location>
</feature>
<dbReference type="GO" id="GO:0005874">
    <property type="term" value="C:microtubule"/>
    <property type="evidence" value="ECO:0007669"/>
    <property type="project" value="UniProtKB-KW"/>
</dbReference>
<feature type="region of interest" description="Disordered" evidence="16">
    <location>
        <begin position="1"/>
        <end position="23"/>
    </location>
</feature>
<accession>A0A2K5JLW5</accession>
<keyword evidence="19" id="KW-1185">Reference proteome</keyword>
<feature type="region of interest" description="Disordered" evidence="16">
    <location>
        <begin position="1048"/>
        <end position="1070"/>
    </location>
</feature>
<evidence type="ECO:0000256" key="10">
    <source>
        <dbReference type="ARBA" id="ARBA00057678"/>
    </source>
</evidence>
<feature type="coiled-coil region" evidence="15">
    <location>
        <begin position="587"/>
        <end position="674"/>
    </location>
</feature>
<dbReference type="Pfam" id="PF00225">
    <property type="entry name" value="Kinesin"/>
    <property type="match status" value="1"/>
</dbReference>
<dbReference type="Ensembl" id="ENSCANT00000053033.1">
    <property type="protein sequence ID" value="ENSCANP00000029845.1"/>
    <property type="gene ID" value="ENSCANG00000038540.1"/>
</dbReference>
<evidence type="ECO:0000256" key="4">
    <source>
        <dbReference type="ARBA" id="ARBA00022741"/>
    </source>
</evidence>
<evidence type="ECO:0000256" key="13">
    <source>
        <dbReference type="ARBA" id="ARBA00079249"/>
    </source>
</evidence>
<dbReference type="InterPro" id="IPR031794">
    <property type="entry name" value="HMMR_C"/>
</dbReference>
<sequence>MAPGCKTELRSVTNGQSNQTSNEGDAIKVFVRIRPPTERSGSADGEQNLCLSVLSSTSLRLHSNPEPKTFMFDHVADVDTTQESVFSTVAKSIVESCMSGYNGTIFAYGQTGSGKTFTMMGPSESDNFSHNLRGVIPRSFEYLFSLIDREKEKAGAGKSFLCKCSFIEIYNEQIYDLLDSASAGLYLREHIKKGVFVVGAVEQVVTSAAEAYQVLSGGWRNRRVASTSMNRESSRSHAVFTITIESMEKSNEIVNIRTSLLNLVDLAGSERQKDTHAEGMRLKKKKTNYMEYFQEAMLFFKKSEQEKKSLIEKVTQLEDLTLKKEKFIQSNKMIVKFREDQITRLEKLHKESRGSFLPEEQDRLLSELRDEIQTLREQIEHHPRVAKYAMENHSLREENRRLRLLEPVKRAQEMDAQTIAKLEKAFSEISGIEKSDKNQQGFSPKAQKEPCSFANTEKLKAQLLQIQTELNNSKQEYEEFKELTRKRQLELESELQSLQKANLNLENLLEATKACKRQEVSQLNKIHAETLKIITTPTKACQLRSRPVPKLSPETGSFGSLYNQNSNILDNDILNEPVPPEMNEQAFEAISEELSTMQEQMSALQAKLDEEEHKNLKLQQLVDKLEHHSTQMQELFSSERIDWTKQQEELLSQLNVLEKQLQETQTKNDFLKSEVHDLRVVLHSADKELSSVKLEYSSFKMSQEKEFNKLSERHMHVQLQLDNLRLENEKLLESKACLQDSYDNLQEVMKFEIDQLSRNLQNCKKENETLKSDLNNLMELLEAEKERNNKLSLQFEEDKENSSKEILKVLEAVRQEKQKEMAKCEQQMAKVQKLEESLLATEKVISSLEKSRDSDKKVVADLMNQIQELRTSVCEKTETVDTLKEELKDINCKYNSALVDREENRVLIKRQEVDILDLKETLRLRILSEDIERDMLCEDLAHATEQLNMLTEASKKHSLLLQSAQEELTKKEALIQELQHKLNQKKEEVEQKKNEYNFKMRQLEHVMDSAAEDPQEQLCEMENLRLESQQLREKNWLLQGQLDDIKRQKDNSDQNHPDNQQLKNEQEESIKERLAKSKIVEEMLKMKADLEEVQSALYNKEMECLRMTDEVERTRTLESKAFQEKEQLRSKLEEMYEERERTSQEMEMLRKQVECLAEENGKLVGHQNLHQKIQYVVRLKKENVRLAEETEKLRAENVFLKEKKRSES</sequence>
<dbReference type="GO" id="GO:0007018">
    <property type="term" value="P:microtubule-based movement"/>
    <property type="evidence" value="ECO:0007669"/>
    <property type="project" value="InterPro"/>
</dbReference>
<dbReference type="PANTHER" id="PTHR37739">
    <property type="entry name" value="KINESIN-LIKE PROTEIN KIN-12D"/>
    <property type="match status" value="1"/>
</dbReference>
<dbReference type="GO" id="GO:0000278">
    <property type="term" value="P:mitotic cell cycle"/>
    <property type="evidence" value="ECO:0007669"/>
    <property type="project" value="UniProtKB-ARBA"/>
</dbReference>
<dbReference type="InterPro" id="IPR044986">
    <property type="entry name" value="KIF15/KIN-12"/>
</dbReference>
<keyword evidence="8" id="KW-0206">Cytoskeleton</keyword>
<evidence type="ECO:0000256" key="6">
    <source>
        <dbReference type="ARBA" id="ARBA00023054"/>
    </source>
</evidence>
<dbReference type="InterPro" id="IPR001752">
    <property type="entry name" value="Kinesin_motor_dom"/>
</dbReference>
<evidence type="ECO:0000256" key="1">
    <source>
        <dbReference type="ARBA" id="ARBA00004186"/>
    </source>
</evidence>
<reference evidence="18" key="1">
    <citation type="submission" date="2025-08" db="UniProtKB">
        <authorList>
            <consortium name="Ensembl"/>
        </authorList>
    </citation>
    <scope>IDENTIFICATION</scope>
</reference>
<dbReference type="STRING" id="336983.ENSCANP00000029845"/>
<reference evidence="18" key="2">
    <citation type="submission" date="2025-09" db="UniProtKB">
        <authorList>
            <consortium name="Ensembl"/>
        </authorList>
    </citation>
    <scope>IDENTIFICATION</scope>
</reference>
<protein>
    <recommendedName>
        <fullName evidence="12">Kinesin-like protein KIF15</fullName>
    </recommendedName>
    <alternativeName>
        <fullName evidence="13">Kinesin-like protein 2</fullName>
    </alternativeName>
</protein>
<dbReference type="GO" id="GO:0005813">
    <property type="term" value="C:centrosome"/>
    <property type="evidence" value="ECO:0007669"/>
    <property type="project" value="UniProtKB-ARBA"/>
</dbReference>
<keyword evidence="5 14" id="KW-0067">ATP-binding</keyword>
<feature type="compositionally biased region" description="Polar residues" evidence="16">
    <location>
        <begin position="10"/>
        <end position="23"/>
    </location>
</feature>
<evidence type="ECO:0000256" key="14">
    <source>
        <dbReference type="PROSITE-ProRule" id="PRU00283"/>
    </source>
</evidence>
<comment type="function">
    <text evidence="10">Plus-end directed kinesin-like motor enzyme involved in mitotic spindle assembly.</text>
</comment>
<dbReference type="SUPFAM" id="SSF52540">
    <property type="entry name" value="P-loop containing nucleoside triphosphate hydrolases"/>
    <property type="match status" value="1"/>
</dbReference>
<evidence type="ECO:0000256" key="7">
    <source>
        <dbReference type="ARBA" id="ARBA00023175"/>
    </source>
</evidence>
<feature type="coiled-coil region" evidence="15">
    <location>
        <begin position="456"/>
        <end position="518"/>
    </location>
</feature>
<keyword evidence="3" id="KW-0493">Microtubule</keyword>
<evidence type="ECO:0000313" key="19">
    <source>
        <dbReference type="Proteomes" id="UP000233080"/>
    </source>
</evidence>
<dbReference type="PRINTS" id="PR00380">
    <property type="entry name" value="KINESINHEAVY"/>
</dbReference>
<dbReference type="Proteomes" id="UP000233080">
    <property type="component" value="Unassembled WGS sequence"/>
</dbReference>
<keyword evidence="2" id="KW-0963">Cytoplasm</keyword>
<evidence type="ECO:0000256" key="2">
    <source>
        <dbReference type="ARBA" id="ARBA00022490"/>
    </source>
</evidence>
<dbReference type="GO" id="GO:0008017">
    <property type="term" value="F:microtubule binding"/>
    <property type="evidence" value="ECO:0007669"/>
    <property type="project" value="InterPro"/>
</dbReference>
<feature type="coiled-coil region" evidence="15">
    <location>
        <begin position="1118"/>
        <end position="1203"/>
    </location>
</feature>
<evidence type="ECO:0000256" key="12">
    <source>
        <dbReference type="ARBA" id="ARBA00073221"/>
    </source>
</evidence>
<evidence type="ECO:0000256" key="11">
    <source>
        <dbReference type="ARBA" id="ARBA00062618"/>
    </source>
</evidence>
<feature type="binding site" evidence="14">
    <location>
        <begin position="109"/>
        <end position="116"/>
    </location>
    <ligand>
        <name>ATP</name>
        <dbReference type="ChEBI" id="CHEBI:30616"/>
    </ligand>
</feature>
<keyword evidence="6 15" id="KW-0175">Coiled coil</keyword>
<evidence type="ECO:0000256" key="8">
    <source>
        <dbReference type="ARBA" id="ARBA00023212"/>
    </source>
</evidence>
<feature type="coiled-coil region" evidence="15">
    <location>
        <begin position="721"/>
        <end position="851"/>
    </location>
</feature>
<evidence type="ECO:0000256" key="15">
    <source>
        <dbReference type="SAM" id="Coils"/>
    </source>
</evidence>
<dbReference type="Gene3D" id="3.40.850.10">
    <property type="entry name" value="Kinesin motor domain"/>
    <property type="match status" value="1"/>
</dbReference>
<proteinExistence type="inferred from homology"/>
<comment type="subcellular location">
    <subcellularLocation>
        <location evidence="1">Cytoplasm</location>
        <location evidence="1">Cytoskeleton</location>
        <location evidence="1">Spindle</location>
    </subcellularLocation>
</comment>
<evidence type="ECO:0000256" key="5">
    <source>
        <dbReference type="ARBA" id="ARBA00022840"/>
    </source>
</evidence>